<name>A0A382UG88_9ZZZZ</name>
<accession>A0A382UG88</accession>
<dbReference type="AlphaFoldDB" id="A0A382UG88"/>
<gene>
    <name evidence="2" type="ORF">METZ01_LOCUS385986</name>
</gene>
<feature type="non-terminal residue" evidence="2">
    <location>
        <position position="1"/>
    </location>
</feature>
<evidence type="ECO:0000256" key="1">
    <source>
        <dbReference type="SAM" id="MobiDB-lite"/>
    </source>
</evidence>
<sequence>EIAAQIDRPFNPVMQDDNRLEIRSGMESNSESSAC</sequence>
<evidence type="ECO:0000313" key="2">
    <source>
        <dbReference type="EMBL" id="SVD33132.1"/>
    </source>
</evidence>
<protein>
    <submittedName>
        <fullName evidence="2">Uncharacterized protein</fullName>
    </submittedName>
</protein>
<dbReference type="EMBL" id="UINC01143926">
    <property type="protein sequence ID" value="SVD33132.1"/>
    <property type="molecule type" value="Genomic_DNA"/>
</dbReference>
<proteinExistence type="predicted"/>
<organism evidence="2">
    <name type="scientific">marine metagenome</name>
    <dbReference type="NCBI Taxonomy" id="408172"/>
    <lineage>
        <taxon>unclassified sequences</taxon>
        <taxon>metagenomes</taxon>
        <taxon>ecological metagenomes</taxon>
    </lineage>
</organism>
<feature type="region of interest" description="Disordered" evidence="1">
    <location>
        <begin position="1"/>
        <end position="35"/>
    </location>
</feature>
<reference evidence="2" key="1">
    <citation type="submission" date="2018-05" db="EMBL/GenBank/DDBJ databases">
        <authorList>
            <person name="Lanie J.A."/>
            <person name="Ng W.-L."/>
            <person name="Kazmierczak K.M."/>
            <person name="Andrzejewski T.M."/>
            <person name="Davidsen T.M."/>
            <person name="Wayne K.J."/>
            <person name="Tettelin H."/>
            <person name="Glass J.I."/>
            <person name="Rusch D."/>
            <person name="Podicherti R."/>
            <person name="Tsui H.-C.T."/>
            <person name="Winkler M.E."/>
        </authorList>
    </citation>
    <scope>NUCLEOTIDE SEQUENCE</scope>
</reference>
<feature type="compositionally biased region" description="Polar residues" evidence="1">
    <location>
        <begin position="26"/>
        <end position="35"/>
    </location>
</feature>